<proteinExistence type="predicted"/>
<protein>
    <submittedName>
        <fullName evidence="2">Uncharacterized protein</fullName>
    </submittedName>
</protein>
<sequence length="336" mass="38844">MGCGNSRDQNATTKAPTQKTSQINPQQKTPNSTQKQQNKQKQISINSNQQTKIASNMDSPQKSIPNFDVTIQQDKQSTNLNKEDKQKPEEKKENYYDTHIVRVQPHFPSYKKQIPKTQENNQNLIKQSNQQTDNNQQEQYTPIFAFSKTLKSKKSKIIGKNQKIAQSKGDLQSYILIDQPLNTNGKNQPLISEINFKINSQSKGYNIFMGICHVDTIQMAQFIKKKWLDEIDHGIYGIDDFGHCYSNTKEKFNNKKILDWGFSQEDGAIIQIQLCHKKKELTFKKYYQQKNYKPFVLPVSFKEVKNEGNLHFFVCIGGETQVQIIDENDLQVNLLN</sequence>
<dbReference type="InParanoid" id="A0A0V0QLH1"/>
<evidence type="ECO:0000256" key="1">
    <source>
        <dbReference type="SAM" id="MobiDB-lite"/>
    </source>
</evidence>
<keyword evidence="3" id="KW-1185">Reference proteome</keyword>
<feature type="compositionally biased region" description="Basic and acidic residues" evidence="1">
    <location>
        <begin position="81"/>
        <end position="95"/>
    </location>
</feature>
<feature type="compositionally biased region" description="Low complexity" evidence="1">
    <location>
        <begin position="25"/>
        <end position="51"/>
    </location>
</feature>
<feature type="region of interest" description="Disordered" evidence="1">
    <location>
        <begin position="1"/>
        <end position="95"/>
    </location>
</feature>
<name>A0A0V0QLH1_PSEPJ</name>
<dbReference type="Proteomes" id="UP000054937">
    <property type="component" value="Unassembled WGS sequence"/>
</dbReference>
<feature type="compositionally biased region" description="Polar residues" evidence="1">
    <location>
        <begin position="1"/>
        <end position="24"/>
    </location>
</feature>
<comment type="caution">
    <text evidence="2">The sequence shown here is derived from an EMBL/GenBank/DDBJ whole genome shotgun (WGS) entry which is preliminary data.</text>
</comment>
<evidence type="ECO:0000313" key="3">
    <source>
        <dbReference type="Proteomes" id="UP000054937"/>
    </source>
</evidence>
<accession>A0A0V0QLH1</accession>
<evidence type="ECO:0000313" key="2">
    <source>
        <dbReference type="EMBL" id="KRX03171.1"/>
    </source>
</evidence>
<dbReference type="OrthoDB" id="293917at2759"/>
<feature type="compositionally biased region" description="Polar residues" evidence="1">
    <location>
        <begin position="52"/>
        <end position="80"/>
    </location>
</feature>
<reference evidence="2 3" key="1">
    <citation type="journal article" date="2015" name="Sci. Rep.">
        <title>Genome of the facultative scuticociliatosis pathogen Pseudocohnilembus persalinus provides insight into its virulence through horizontal gene transfer.</title>
        <authorList>
            <person name="Xiong J."/>
            <person name="Wang G."/>
            <person name="Cheng J."/>
            <person name="Tian M."/>
            <person name="Pan X."/>
            <person name="Warren A."/>
            <person name="Jiang C."/>
            <person name="Yuan D."/>
            <person name="Miao W."/>
        </authorList>
    </citation>
    <scope>NUCLEOTIDE SEQUENCE [LARGE SCALE GENOMIC DNA]</scope>
    <source>
        <strain evidence="2">36N120E</strain>
    </source>
</reference>
<dbReference type="AlphaFoldDB" id="A0A0V0QLH1"/>
<gene>
    <name evidence="2" type="ORF">PPERSA_10544</name>
</gene>
<organism evidence="2 3">
    <name type="scientific">Pseudocohnilembus persalinus</name>
    <name type="common">Ciliate</name>
    <dbReference type="NCBI Taxonomy" id="266149"/>
    <lineage>
        <taxon>Eukaryota</taxon>
        <taxon>Sar</taxon>
        <taxon>Alveolata</taxon>
        <taxon>Ciliophora</taxon>
        <taxon>Intramacronucleata</taxon>
        <taxon>Oligohymenophorea</taxon>
        <taxon>Scuticociliatia</taxon>
        <taxon>Philasterida</taxon>
        <taxon>Pseudocohnilembidae</taxon>
        <taxon>Pseudocohnilembus</taxon>
    </lineage>
</organism>
<dbReference type="EMBL" id="LDAU01000143">
    <property type="protein sequence ID" value="KRX03171.1"/>
    <property type="molecule type" value="Genomic_DNA"/>
</dbReference>